<sequence length="260" mass="26295">MRRGGAVLLAGLLLACSGCVGADGPPPSPTPSVAGADTVDPTAALRERCASAIPDEAELEAFTVAGGVEAARIGPATNDRVAILLPQTSGLCGWGRWATAAVREVGLTSLLVNPCGYGGSTCTGEEDADPLHEVSAAVRVAREDLGARRVVLLGTSMGGSLTVIAVARGADVDAWADVSGPSSWDGVDLATLAGELPADGLVAMARSDGRSAFREARALARAAGVPFVPGRSGHGWELVVDPVDQVLTRLGRRLLALAEG</sequence>
<keyword evidence="3" id="KW-1185">Reference proteome</keyword>
<reference evidence="2 3" key="1">
    <citation type="submission" date="2020-09" db="EMBL/GenBank/DDBJ databases">
        <title>novel species in genus Nocardioides.</title>
        <authorList>
            <person name="Zhang G."/>
        </authorList>
    </citation>
    <scope>NUCLEOTIDE SEQUENCE [LARGE SCALE GENOMIC DNA]</scope>
    <source>
        <strain evidence="2 3">19197</strain>
    </source>
</reference>
<gene>
    <name evidence="2" type="ORF">IEZ25_05135</name>
</gene>
<organism evidence="2 3">
    <name type="scientific">Nocardioides hwasunensis</name>
    <dbReference type="NCBI Taxonomy" id="397258"/>
    <lineage>
        <taxon>Bacteria</taxon>
        <taxon>Bacillati</taxon>
        <taxon>Actinomycetota</taxon>
        <taxon>Actinomycetes</taxon>
        <taxon>Propionibacteriales</taxon>
        <taxon>Nocardioidaceae</taxon>
        <taxon>Nocardioides</taxon>
    </lineage>
</organism>
<feature type="chain" id="PRO_5046895849" description="Alpha/beta hydrolase" evidence="1">
    <location>
        <begin position="23"/>
        <end position="260"/>
    </location>
</feature>
<proteinExistence type="predicted"/>
<dbReference type="PROSITE" id="PS51257">
    <property type="entry name" value="PROKAR_LIPOPROTEIN"/>
    <property type="match status" value="1"/>
</dbReference>
<evidence type="ECO:0000256" key="1">
    <source>
        <dbReference type="SAM" id="SignalP"/>
    </source>
</evidence>
<dbReference type="RefSeq" id="WP_191198336.1">
    <property type="nucleotide sequence ID" value="NZ_BAAAPA010000003.1"/>
</dbReference>
<dbReference type="SUPFAM" id="SSF53474">
    <property type="entry name" value="alpha/beta-Hydrolases"/>
    <property type="match status" value="1"/>
</dbReference>
<keyword evidence="1" id="KW-0732">Signal</keyword>
<feature type="signal peptide" evidence="1">
    <location>
        <begin position="1"/>
        <end position="22"/>
    </location>
</feature>
<dbReference type="Proteomes" id="UP000649289">
    <property type="component" value="Unassembled WGS sequence"/>
</dbReference>
<dbReference type="EMBL" id="JACXYY010000002">
    <property type="protein sequence ID" value="MBD3913990.1"/>
    <property type="molecule type" value="Genomic_DNA"/>
</dbReference>
<name>A0ABR8MEL1_9ACTN</name>
<evidence type="ECO:0000313" key="3">
    <source>
        <dbReference type="Proteomes" id="UP000649289"/>
    </source>
</evidence>
<evidence type="ECO:0008006" key="4">
    <source>
        <dbReference type="Google" id="ProtNLM"/>
    </source>
</evidence>
<accession>A0ABR8MEL1</accession>
<protein>
    <recommendedName>
        <fullName evidence="4">Alpha/beta hydrolase</fullName>
    </recommendedName>
</protein>
<dbReference type="InterPro" id="IPR029058">
    <property type="entry name" value="AB_hydrolase_fold"/>
</dbReference>
<evidence type="ECO:0000313" key="2">
    <source>
        <dbReference type="EMBL" id="MBD3913990.1"/>
    </source>
</evidence>
<dbReference type="Gene3D" id="3.40.50.1820">
    <property type="entry name" value="alpha/beta hydrolase"/>
    <property type="match status" value="1"/>
</dbReference>
<comment type="caution">
    <text evidence="2">The sequence shown here is derived from an EMBL/GenBank/DDBJ whole genome shotgun (WGS) entry which is preliminary data.</text>
</comment>